<dbReference type="Proteomes" id="UP001157006">
    <property type="component" value="Chromosome 1L"/>
</dbReference>
<evidence type="ECO:0000256" key="3">
    <source>
        <dbReference type="ARBA" id="ARBA00023015"/>
    </source>
</evidence>
<dbReference type="PANTHER" id="PTHR31677:SF146">
    <property type="entry name" value="ETHYLENE-RESPONSIVE TRANSCRIPTION FACTOR ESR2"/>
    <property type="match status" value="1"/>
</dbReference>
<feature type="region of interest" description="Disordered" evidence="7">
    <location>
        <begin position="1"/>
        <end position="46"/>
    </location>
</feature>
<dbReference type="InterPro" id="IPR001471">
    <property type="entry name" value="AP2/ERF_dom"/>
</dbReference>
<dbReference type="GO" id="GO:0009873">
    <property type="term" value="P:ethylene-activated signaling pathway"/>
    <property type="evidence" value="ECO:0007669"/>
    <property type="project" value="UniProtKB-KW"/>
</dbReference>
<dbReference type="Gene3D" id="3.30.730.10">
    <property type="entry name" value="AP2/ERF domain"/>
    <property type="match status" value="1"/>
</dbReference>
<proteinExistence type="predicted"/>
<evidence type="ECO:0000259" key="8">
    <source>
        <dbReference type="PROSITE" id="PS51032"/>
    </source>
</evidence>
<evidence type="ECO:0000256" key="2">
    <source>
        <dbReference type="ARBA" id="ARBA00022745"/>
    </source>
</evidence>
<dbReference type="InterPro" id="IPR016177">
    <property type="entry name" value="DNA-bd_dom_sf"/>
</dbReference>
<feature type="domain" description="AP2/ERF" evidence="8">
    <location>
        <begin position="44"/>
        <end position="101"/>
    </location>
</feature>
<dbReference type="SMART" id="SM00380">
    <property type="entry name" value="AP2"/>
    <property type="match status" value="1"/>
</dbReference>
<dbReference type="GO" id="GO:0005634">
    <property type="term" value="C:nucleus"/>
    <property type="evidence" value="ECO:0007669"/>
    <property type="project" value="UniProtKB-SubCell"/>
</dbReference>
<dbReference type="CDD" id="cd00018">
    <property type="entry name" value="AP2"/>
    <property type="match status" value="1"/>
</dbReference>
<dbReference type="AlphaFoldDB" id="A0AAV0YNR0"/>
<evidence type="ECO:0000256" key="5">
    <source>
        <dbReference type="ARBA" id="ARBA00023163"/>
    </source>
</evidence>
<evidence type="ECO:0000256" key="6">
    <source>
        <dbReference type="ARBA" id="ARBA00023242"/>
    </source>
</evidence>
<dbReference type="FunFam" id="3.30.730.10:FF:000001">
    <property type="entry name" value="Ethylene-responsive transcription factor 2"/>
    <property type="match status" value="1"/>
</dbReference>
<evidence type="ECO:0000256" key="1">
    <source>
        <dbReference type="ARBA" id="ARBA00004123"/>
    </source>
</evidence>
<keyword evidence="5" id="KW-0804">Transcription</keyword>
<dbReference type="PRINTS" id="PR00367">
    <property type="entry name" value="ETHRSPELEMNT"/>
</dbReference>
<dbReference type="SUPFAM" id="SSF54171">
    <property type="entry name" value="DNA-binding domain"/>
    <property type="match status" value="1"/>
</dbReference>
<evidence type="ECO:0000313" key="9">
    <source>
        <dbReference type="EMBL" id="CAI8587534.1"/>
    </source>
</evidence>
<dbReference type="InterPro" id="IPR036955">
    <property type="entry name" value="AP2/ERF_dom_sf"/>
</dbReference>
<name>A0AAV0YNR0_VICFA</name>
<protein>
    <recommendedName>
        <fullName evidence="8">AP2/ERF domain-containing protein</fullName>
    </recommendedName>
</protein>
<keyword evidence="10" id="KW-1185">Reference proteome</keyword>
<dbReference type="PANTHER" id="PTHR31677">
    <property type="entry name" value="AP2 DOMAIN CLASS TRANSCRIPTION FACTOR"/>
    <property type="match status" value="1"/>
</dbReference>
<dbReference type="GO" id="GO:0003677">
    <property type="term" value="F:DNA binding"/>
    <property type="evidence" value="ECO:0007669"/>
    <property type="project" value="UniProtKB-KW"/>
</dbReference>
<evidence type="ECO:0000313" key="10">
    <source>
        <dbReference type="Proteomes" id="UP001157006"/>
    </source>
</evidence>
<dbReference type="Pfam" id="PF00847">
    <property type="entry name" value="AP2"/>
    <property type="match status" value="1"/>
</dbReference>
<keyword evidence="4" id="KW-0238">DNA-binding</keyword>
<evidence type="ECO:0000256" key="7">
    <source>
        <dbReference type="SAM" id="MobiDB-lite"/>
    </source>
</evidence>
<feature type="compositionally biased region" description="Polar residues" evidence="7">
    <location>
        <begin position="8"/>
        <end position="18"/>
    </location>
</feature>
<organism evidence="9 10">
    <name type="scientific">Vicia faba</name>
    <name type="common">Broad bean</name>
    <name type="synonym">Faba vulgaris</name>
    <dbReference type="NCBI Taxonomy" id="3906"/>
    <lineage>
        <taxon>Eukaryota</taxon>
        <taxon>Viridiplantae</taxon>
        <taxon>Streptophyta</taxon>
        <taxon>Embryophyta</taxon>
        <taxon>Tracheophyta</taxon>
        <taxon>Spermatophyta</taxon>
        <taxon>Magnoliopsida</taxon>
        <taxon>eudicotyledons</taxon>
        <taxon>Gunneridae</taxon>
        <taxon>Pentapetalae</taxon>
        <taxon>rosids</taxon>
        <taxon>fabids</taxon>
        <taxon>Fabales</taxon>
        <taxon>Fabaceae</taxon>
        <taxon>Papilionoideae</taxon>
        <taxon>50 kb inversion clade</taxon>
        <taxon>NPAAA clade</taxon>
        <taxon>Hologalegina</taxon>
        <taxon>IRL clade</taxon>
        <taxon>Fabeae</taxon>
        <taxon>Vicia</taxon>
    </lineage>
</organism>
<evidence type="ECO:0000256" key="4">
    <source>
        <dbReference type="ARBA" id="ARBA00023125"/>
    </source>
</evidence>
<keyword evidence="3" id="KW-0805">Transcription regulation</keyword>
<comment type="subcellular location">
    <subcellularLocation>
        <location evidence="1">Nucleus</location>
    </subcellularLocation>
</comment>
<keyword evidence="6" id="KW-0539">Nucleus</keyword>
<dbReference type="PROSITE" id="PS51032">
    <property type="entry name" value="AP2_ERF"/>
    <property type="match status" value="1"/>
</dbReference>
<reference evidence="9 10" key="1">
    <citation type="submission" date="2023-01" db="EMBL/GenBank/DDBJ databases">
        <authorList>
            <person name="Kreplak J."/>
        </authorList>
    </citation>
    <scope>NUCLEOTIDE SEQUENCE [LARGE SCALE GENOMIC DNA]</scope>
</reference>
<keyword evidence="2" id="KW-0936">Ethylene signaling pathway</keyword>
<gene>
    <name evidence="9" type="ORF">VFH_I304080</name>
</gene>
<dbReference type="EMBL" id="OX451736">
    <property type="protein sequence ID" value="CAI8587534.1"/>
    <property type="molecule type" value="Genomic_DNA"/>
</dbReference>
<dbReference type="GO" id="GO:0003700">
    <property type="term" value="F:DNA-binding transcription factor activity"/>
    <property type="evidence" value="ECO:0007669"/>
    <property type="project" value="InterPro"/>
</dbReference>
<accession>A0AAV0YNR0</accession>
<sequence length="390" mass="43151">MEEALNRLNGTTPTTITEPDSKKPTSIKRSLRETPTSNNGGALRYRGVRRRPWGRYAAEIRDPQSKERRWLGTFDTAEEAACAYDCAARAMRGIKARTNFVYPTSPPPSSTFPSFNFPKHSYSHSQTLDKTSANNRHVSSSGWSTASETNGVEFGNHRNPSTTSLDMLLFREFINSSNSNSSFVSSSPQNHFHDNFSYSYNTNNNIGNSSTSSTSSSASGCGSTFLPGCCLVNSCGGGVNSNNMNNTFVGLDSINASKISADEDNEFFPKESSDSGLLEEIVNRFLPKPKQEMKNEGFGKTFCDPFVPAAPVYDHTLEIKKGLQKNDFLGGGFDQNDFNMQQFENFNNGFNSTFQSVPYGNEQVMVNRAENSVFQYQEVLNAFALRMQNA</sequence>